<protein>
    <recommendedName>
        <fullName evidence="3">AMP-binding enzyme C-terminal domain-containing protein</fullName>
    </recommendedName>
</protein>
<dbReference type="Proteomes" id="UP000708208">
    <property type="component" value="Unassembled WGS sequence"/>
</dbReference>
<dbReference type="GO" id="GO:0016405">
    <property type="term" value="F:CoA-ligase activity"/>
    <property type="evidence" value="ECO:0007669"/>
    <property type="project" value="TreeGrafter"/>
</dbReference>
<dbReference type="AlphaFoldDB" id="A0A8J2PBW7"/>
<evidence type="ECO:0000256" key="2">
    <source>
        <dbReference type="ARBA" id="ARBA00022598"/>
    </source>
</evidence>
<dbReference type="InterPro" id="IPR025110">
    <property type="entry name" value="AMP-bd_C"/>
</dbReference>
<dbReference type="Pfam" id="PF13193">
    <property type="entry name" value="AMP-binding_C"/>
    <property type="match status" value="1"/>
</dbReference>
<sequence>ITPSELENTLLQHPAVEEAYVVGVSDPDGGGTIPSAFVKLRNPRDFTRAKEILFWANEKFPDYKKLRGGLHVVTSFPKGRSGKILRNALVPDIIPETTGLEFSTPLSD</sequence>
<dbReference type="PANTHER" id="PTHR24096:SF149">
    <property type="entry name" value="AMP-BINDING DOMAIN-CONTAINING PROTEIN-RELATED"/>
    <property type="match status" value="1"/>
</dbReference>
<dbReference type="OrthoDB" id="10253869at2759"/>
<evidence type="ECO:0000256" key="1">
    <source>
        <dbReference type="ARBA" id="ARBA00006432"/>
    </source>
</evidence>
<gene>
    <name evidence="4" type="ORF">AFUS01_LOCUS27747</name>
</gene>
<name>A0A8J2PBW7_9HEXA</name>
<comment type="caution">
    <text evidence="4">The sequence shown here is derived from an EMBL/GenBank/DDBJ whole genome shotgun (WGS) entry which is preliminary data.</text>
</comment>
<evidence type="ECO:0000313" key="4">
    <source>
        <dbReference type="EMBL" id="CAG7817167.1"/>
    </source>
</evidence>
<keyword evidence="5" id="KW-1185">Reference proteome</keyword>
<proteinExistence type="inferred from homology"/>
<dbReference type="PANTHER" id="PTHR24096">
    <property type="entry name" value="LONG-CHAIN-FATTY-ACID--COA LIGASE"/>
    <property type="match status" value="1"/>
</dbReference>
<feature type="domain" description="AMP-binding enzyme C-terminal" evidence="3">
    <location>
        <begin position="5"/>
        <end position="83"/>
    </location>
</feature>
<evidence type="ECO:0000313" key="5">
    <source>
        <dbReference type="Proteomes" id="UP000708208"/>
    </source>
</evidence>
<dbReference type="EMBL" id="CAJVCH010387212">
    <property type="protein sequence ID" value="CAG7817167.1"/>
    <property type="molecule type" value="Genomic_DNA"/>
</dbReference>
<comment type="similarity">
    <text evidence="1">Belongs to the ATP-dependent AMP-binding enzyme family.</text>
</comment>
<reference evidence="4" key="1">
    <citation type="submission" date="2021-06" db="EMBL/GenBank/DDBJ databases">
        <authorList>
            <person name="Hodson N. C."/>
            <person name="Mongue J. A."/>
            <person name="Jaron S. K."/>
        </authorList>
    </citation>
    <scope>NUCLEOTIDE SEQUENCE</scope>
</reference>
<organism evidence="4 5">
    <name type="scientific">Allacma fusca</name>
    <dbReference type="NCBI Taxonomy" id="39272"/>
    <lineage>
        <taxon>Eukaryota</taxon>
        <taxon>Metazoa</taxon>
        <taxon>Ecdysozoa</taxon>
        <taxon>Arthropoda</taxon>
        <taxon>Hexapoda</taxon>
        <taxon>Collembola</taxon>
        <taxon>Symphypleona</taxon>
        <taxon>Sminthuridae</taxon>
        <taxon>Allacma</taxon>
    </lineage>
</organism>
<evidence type="ECO:0000259" key="3">
    <source>
        <dbReference type="Pfam" id="PF13193"/>
    </source>
</evidence>
<accession>A0A8J2PBW7</accession>
<keyword evidence="2" id="KW-0436">Ligase</keyword>
<feature type="non-terminal residue" evidence="4">
    <location>
        <position position="1"/>
    </location>
</feature>